<sequence>MDETRNNYCLEVEPSKWSLPNFLEWRFDFYDFSSRKIENINWKKQLKKIIVNKNNLYDESMLNKAHAPEVKEFWRQHGSFERADFLRPRSVAETTLQSLQLKNYNLLLEIKDDVLKLKMDLLENTFNYVKLISCLLGILLGVITIILFIIKLKEKYIISALENENWATLNDKTWADLVALCVERGLNAERDKTSLIQNLLDW</sequence>
<reference evidence="2" key="1">
    <citation type="submission" date="2021-06" db="EMBL/GenBank/DDBJ databases">
        <authorList>
            <person name="Kallberg Y."/>
            <person name="Tangrot J."/>
            <person name="Rosling A."/>
        </authorList>
    </citation>
    <scope>NUCLEOTIDE SEQUENCE</scope>
    <source>
        <strain evidence="2">AZ414A</strain>
    </source>
</reference>
<feature type="non-terminal residue" evidence="2">
    <location>
        <position position="202"/>
    </location>
</feature>
<comment type="caution">
    <text evidence="2">The sequence shown here is derived from an EMBL/GenBank/DDBJ whole genome shotgun (WGS) entry which is preliminary data.</text>
</comment>
<evidence type="ECO:0000313" key="3">
    <source>
        <dbReference type="Proteomes" id="UP000789706"/>
    </source>
</evidence>
<dbReference type="Proteomes" id="UP000789706">
    <property type="component" value="Unassembled WGS sequence"/>
</dbReference>
<dbReference type="OrthoDB" id="2447733at2759"/>
<keyword evidence="1" id="KW-1133">Transmembrane helix</keyword>
<keyword evidence="1" id="KW-0812">Transmembrane</keyword>
<keyword evidence="1" id="KW-0472">Membrane</keyword>
<organism evidence="2 3">
    <name type="scientific">Diversispora eburnea</name>
    <dbReference type="NCBI Taxonomy" id="1213867"/>
    <lineage>
        <taxon>Eukaryota</taxon>
        <taxon>Fungi</taxon>
        <taxon>Fungi incertae sedis</taxon>
        <taxon>Mucoromycota</taxon>
        <taxon>Glomeromycotina</taxon>
        <taxon>Glomeromycetes</taxon>
        <taxon>Diversisporales</taxon>
        <taxon>Diversisporaceae</taxon>
        <taxon>Diversispora</taxon>
    </lineage>
</organism>
<evidence type="ECO:0000313" key="2">
    <source>
        <dbReference type="EMBL" id="CAG8499008.1"/>
    </source>
</evidence>
<accession>A0A9N9EYK6</accession>
<name>A0A9N9EYK6_9GLOM</name>
<keyword evidence="3" id="KW-1185">Reference proteome</keyword>
<protein>
    <submittedName>
        <fullName evidence="2">2912_t:CDS:1</fullName>
    </submittedName>
</protein>
<dbReference type="EMBL" id="CAJVPK010000355">
    <property type="protein sequence ID" value="CAG8499008.1"/>
    <property type="molecule type" value="Genomic_DNA"/>
</dbReference>
<evidence type="ECO:0000256" key="1">
    <source>
        <dbReference type="SAM" id="Phobius"/>
    </source>
</evidence>
<dbReference type="AlphaFoldDB" id="A0A9N9EYK6"/>
<gene>
    <name evidence="2" type="ORF">DEBURN_LOCUS4576</name>
</gene>
<proteinExistence type="predicted"/>
<feature type="transmembrane region" description="Helical" evidence="1">
    <location>
        <begin position="128"/>
        <end position="150"/>
    </location>
</feature>